<feature type="transmembrane region" description="Helical" evidence="1">
    <location>
        <begin position="83"/>
        <end position="102"/>
    </location>
</feature>
<dbReference type="EMBL" id="FUZE01000017">
    <property type="protein sequence ID" value="SKB96933.1"/>
    <property type="molecule type" value="Genomic_DNA"/>
</dbReference>
<sequence>MKTLFKKQLFILFNLPILIFIILLFFINKDTTDTIGFNRKIGWNIWDKYLGNSLYNFSVFVITYFTYILGYFIIALIRRSTNLYLSLIHFTLSIINLILLFINPQYYILIPISIICFIIFIFNIFKTTKKQSTIIKKP</sequence>
<evidence type="ECO:0000256" key="1">
    <source>
        <dbReference type="SAM" id="Phobius"/>
    </source>
</evidence>
<evidence type="ECO:0000313" key="3">
    <source>
        <dbReference type="EMBL" id="SQA90377.1"/>
    </source>
</evidence>
<reference evidence="2 4" key="1">
    <citation type="submission" date="2017-02" db="EMBL/GenBank/DDBJ databases">
        <authorList>
            <person name="Varghese N."/>
            <person name="Submissions S."/>
        </authorList>
    </citation>
    <scope>NUCLEOTIDE SEQUENCE [LARGE SCALE GENOMIC DNA]</scope>
    <source>
        <strain evidence="2 4">DSM 16775</strain>
    </source>
</reference>
<gene>
    <name evidence="3" type="ORF">NCTC11212_02528</name>
    <name evidence="2" type="ORF">SAMN05421800_11736</name>
</gene>
<dbReference type="Proteomes" id="UP000190669">
    <property type="component" value="Unassembled WGS sequence"/>
</dbReference>
<keyword evidence="1" id="KW-1133">Transmembrane helix</keyword>
<accession>A0AAX2IM02</accession>
<evidence type="ECO:0000313" key="5">
    <source>
        <dbReference type="Proteomes" id="UP000251937"/>
    </source>
</evidence>
<reference evidence="3 5" key="2">
    <citation type="submission" date="2018-06" db="EMBL/GenBank/DDBJ databases">
        <authorList>
            <consortium name="Pathogen Informatics"/>
            <person name="Doyle S."/>
        </authorList>
    </citation>
    <scope>NUCLEOTIDE SEQUENCE [LARGE SCALE GENOMIC DNA]</scope>
    <source>
        <strain evidence="3 5">NCTC11212</strain>
    </source>
</reference>
<organism evidence="3 5">
    <name type="scientific">Chryseobacterium balustinum</name>
    <dbReference type="NCBI Taxonomy" id="246"/>
    <lineage>
        <taxon>Bacteria</taxon>
        <taxon>Pseudomonadati</taxon>
        <taxon>Bacteroidota</taxon>
        <taxon>Flavobacteriia</taxon>
        <taxon>Flavobacteriales</taxon>
        <taxon>Weeksellaceae</taxon>
        <taxon>Chryseobacterium group</taxon>
        <taxon>Chryseobacterium</taxon>
    </lineage>
</organism>
<dbReference type="EMBL" id="UAVR01000011">
    <property type="protein sequence ID" value="SQA90377.1"/>
    <property type="molecule type" value="Genomic_DNA"/>
</dbReference>
<feature type="transmembrane region" description="Helical" evidence="1">
    <location>
        <begin position="108"/>
        <end position="125"/>
    </location>
</feature>
<proteinExistence type="predicted"/>
<keyword evidence="4" id="KW-1185">Reference proteome</keyword>
<comment type="caution">
    <text evidence="3">The sequence shown here is derived from an EMBL/GenBank/DDBJ whole genome shotgun (WGS) entry which is preliminary data.</text>
</comment>
<name>A0AAX2IM02_9FLAO</name>
<evidence type="ECO:0000313" key="2">
    <source>
        <dbReference type="EMBL" id="SKB96933.1"/>
    </source>
</evidence>
<feature type="transmembrane region" description="Helical" evidence="1">
    <location>
        <begin position="9"/>
        <end position="27"/>
    </location>
</feature>
<keyword evidence="1" id="KW-0812">Transmembrane</keyword>
<keyword evidence="1" id="KW-0472">Membrane</keyword>
<protein>
    <submittedName>
        <fullName evidence="3">Uncharacterized protein</fullName>
    </submittedName>
</protein>
<evidence type="ECO:0000313" key="4">
    <source>
        <dbReference type="Proteomes" id="UP000190669"/>
    </source>
</evidence>
<dbReference type="Proteomes" id="UP000251937">
    <property type="component" value="Unassembled WGS sequence"/>
</dbReference>
<feature type="transmembrane region" description="Helical" evidence="1">
    <location>
        <begin position="54"/>
        <end position="76"/>
    </location>
</feature>
<dbReference type="AlphaFoldDB" id="A0AAX2IM02"/>